<dbReference type="Proteomes" id="UP000827284">
    <property type="component" value="Unassembled WGS sequence"/>
</dbReference>
<name>A0A9P3LV98_9FUNG</name>
<gene>
    <name evidence="3" type="ORF">EMPS_04169</name>
</gene>
<dbReference type="OrthoDB" id="2444865at2759"/>
<feature type="region of interest" description="Disordered" evidence="2">
    <location>
        <begin position="393"/>
        <end position="441"/>
    </location>
</feature>
<feature type="compositionally biased region" description="Polar residues" evidence="2">
    <location>
        <begin position="746"/>
        <end position="758"/>
    </location>
</feature>
<protein>
    <submittedName>
        <fullName evidence="3">Uncharacterized protein</fullName>
    </submittedName>
</protein>
<accession>A0A9P3LV98</accession>
<feature type="region of interest" description="Disordered" evidence="2">
    <location>
        <begin position="2109"/>
        <end position="2160"/>
    </location>
</feature>
<dbReference type="EMBL" id="BQFW01000006">
    <property type="protein sequence ID" value="GJJ71812.1"/>
    <property type="molecule type" value="Genomic_DNA"/>
</dbReference>
<feature type="compositionally biased region" description="Polar residues" evidence="2">
    <location>
        <begin position="402"/>
        <end position="412"/>
    </location>
</feature>
<feature type="compositionally biased region" description="Polar residues" evidence="2">
    <location>
        <begin position="2122"/>
        <end position="2143"/>
    </location>
</feature>
<feature type="region of interest" description="Disordered" evidence="2">
    <location>
        <begin position="533"/>
        <end position="556"/>
    </location>
</feature>
<organism evidence="3 4">
    <name type="scientific">Entomortierella parvispora</name>
    <dbReference type="NCBI Taxonomy" id="205924"/>
    <lineage>
        <taxon>Eukaryota</taxon>
        <taxon>Fungi</taxon>
        <taxon>Fungi incertae sedis</taxon>
        <taxon>Mucoromycota</taxon>
        <taxon>Mortierellomycotina</taxon>
        <taxon>Mortierellomycetes</taxon>
        <taxon>Mortierellales</taxon>
        <taxon>Mortierellaceae</taxon>
        <taxon>Entomortierella</taxon>
    </lineage>
</organism>
<feature type="region of interest" description="Disordered" evidence="2">
    <location>
        <begin position="179"/>
        <end position="199"/>
    </location>
</feature>
<reference evidence="3" key="1">
    <citation type="submission" date="2021-11" db="EMBL/GenBank/DDBJ databases">
        <authorList>
            <person name="Herlambang A."/>
            <person name="Guo Y."/>
            <person name="Takashima Y."/>
            <person name="Nishizawa T."/>
        </authorList>
    </citation>
    <scope>NUCLEOTIDE SEQUENCE</scope>
    <source>
        <strain evidence="3">E1425</strain>
    </source>
</reference>
<reference evidence="3" key="2">
    <citation type="journal article" date="2022" name="Microbiol. Resour. Announc.">
        <title>Whole-Genome Sequence of Entomortierella parvispora E1425, a Mucoromycotan Fungus Associated with Burkholderiaceae-Related Endosymbiotic Bacteria.</title>
        <authorList>
            <person name="Herlambang A."/>
            <person name="Guo Y."/>
            <person name="Takashima Y."/>
            <person name="Narisawa K."/>
            <person name="Ohta H."/>
            <person name="Nishizawa T."/>
        </authorList>
    </citation>
    <scope>NUCLEOTIDE SEQUENCE</scope>
    <source>
        <strain evidence="3">E1425</strain>
    </source>
</reference>
<proteinExistence type="predicted"/>
<feature type="coiled-coil region" evidence="1">
    <location>
        <begin position="1186"/>
        <end position="1479"/>
    </location>
</feature>
<feature type="compositionally biased region" description="Pro residues" evidence="2">
    <location>
        <begin position="892"/>
        <end position="911"/>
    </location>
</feature>
<feature type="region of interest" description="Disordered" evidence="2">
    <location>
        <begin position="725"/>
        <end position="797"/>
    </location>
</feature>
<evidence type="ECO:0000313" key="4">
    <source>
        <dbReference type="Proteomes" id="UP000827284"/>
    </source>
</evidence>
<feature type="region of interest" description="Disordered" evidence="2">
    <location>
        <begin position="838"/>
        <end position="931"/>
    </location>
</feature>
<feature type="compositionally biased region" description="Polar residues" evidence="2">
    <location>
        <begin position="302"/>
        <end position="320"/>
    </location>
</feature>
<feature type="compositionally biased region" description="Polar residues" evidence="2">
    <location>
        <begin position="1968"/>
        <end position="1981"/>
    </location>
</feature>
<keyword evidence="1" id="KW-0175">Coiled coil</keyword>
<comment type="caution">
    <text evidence="3">The sequence shown here is derived from an EMBL/GenBank/DDBJ whole genome shotgun (WGS) entry which is preliminary data.</text>
</comment>
<feature type="region of interest" description="Disordered" evidence="2">
    <location>
        <begin position="961"/>
        <end position="1015"/>
    </location>
</feature>
<feature type="region of interest" description="Disordered" evidence="2">
    <location>
        <begin position="283"/>
        <end position="338"/>
    </location>
</feature>
<feature type="coiled-coil region" evidence="1">
    <location>
        <begin position="2049"/>
        <end position="2101"/>
    </location>
</feature>
<evidence type="ECO:0000256" key="2">
    <source>
        <dbReference type="SAM" id="MobiDB-lite"/>
    </source>
</evidence>
<feature type="region of interest" description="Disordered" evidence="2">
    <location>
        <begin position="1959"/>
        <end position="1981"/>
    </location>
</feature>
<dbReference type="Gene3D" id="1.10.287.1490">
    <property type="match status" value="1"/>
</dbReference>
<feature type="compositionally biased region" description="Basic and acidic residues" evidence="2">
    <location>
        <begin position="999"/>
        <end position="1008"/>
    </location>
</feature>
<feature type="compositionally biased region" description="Basic and acidic residues" evidence="2">
    <location>
        <begin position="292"/>
        <end position="301"/>
    </location>
</feature>
<evidence type="ECO:0000256" key="1">
    <source>
        <dbReference type="SAM" id="Coils"/>
    </source>
</evidence>
<keyword evidence="4" id="KW-1185">Reference proteome</keyword>
<evidence type="ECO:0000313" key="3">
    <source>
        <dbReference type="EMBL" id="GJJ71812.1"/>
    </source>
</evidence>
<feature type="compositionally biased region" description="Polar residues" evidence="2">
    <location>
        <begin position="838"/>
        <end position="847"/>
    </location>
</feature>
<feature type="compositionally biased region" description="Basic and acidic residues" evidence="2">
    <location>
        <begin position="182"/>
        <end position="191"/>
    </location>
</feature>
<feature type="region of interest" description="Disordered" evidence="2">
    <location>
        <begin position="136"/>
        <end position="167"/>
    </location>
</feature>
<feature type="region of interest" description="Disordered" evidence="2">
    <location>
        <begin position="1136"/>
        <end position="1181"/>
    </location>
</feature>
<feature type="compositionally biased region" description="Pro residues" evidence="2">
    <location>
        <begin position="781"/>
        <end position="791"/>
    </location>
</feature>
<feature type="compositionally biased region" description="Polar residues" evidence="2">
    <location>
        <begin position="151"/>
        <end position="167"/>
    </location>
</feature>
<sequence>MVGHGTVNQDDFPTADSLFGDGDGSFLFQLDANKIQAQIPNLPPASTTPLATAESLFGNGSRACPPQLDGKIVPEQISPGWPAPATSMATAESLFGGDGSTYLHGFNMEHAKPQIGFGPTQRTSISKLNSLFGSSDDDVYPQHTDSKRAQEQLSSRLASSSTPMSTEENIFGNEIGINTDPHQPDAGHTQERISSGPTLSSIPMATADSLFGSDSGACFHQLDAKPTQGRILSEPTSFSASDSYFKSDVGPYFNKLDAKQTQGQSVSIPVSSTGVDSLFGSSAGPYIYNPDEEQKQERVSSEPKSSMTPVTSAPLSTTDNLIGRDSDPYLHQSDTSQIQREIQSGPGVFTTADSLFGDDRGVPYFHLPDKQRAQGQVSSEPEASSAPILTTDILFRNGGDGNQPQEQVQSGPGPSAAVDSFFTGEDGGPYFHQSDEQQTQERSSATIASTDNVVGNDGSSYFLLQHTEQIWAPISSGSSSSLMPLDATNDISVLGKDPLFPLYEGTSQSLTQASVDLPQQVSSTTKADLVMQSSGMEPAPTEQSSAAATDVKQSQSSKLLEGQYPIAYSQEERHAYGHHAHDQTGVVYFEDHRHGLSEPTTAQPPRDILTVENTELPFPGISEEDVKDDSPEDAVGLPSADILFGGSISSDLFLPAAPAQFTHFGLPLHTRPADTMVTAILRIGQDRPQLIETDHHMHSSAVAISAENVSSLETEDLLTTVDPFERTLDDHHPPLLSPKSHRMATSGDSEQQSQQQWTDVPLDHGPFVAGLQASPNTKGPVPSPPPPPPPPPERRLGSLIDSATLGAVEELLAMPKSAAFERGMSRLFKGVKNSAHSIFSSPTSTTIEKPVHEQSRSVSDVPHSIMHEPESLPSLPTLAPGAVLDPLKSPHQSPPPKALSPPPKALPPPPKANQQRKTPNIPKASTLKTSTGSLDVENYDWAHRQNIQPFVEDIPLTMSDLSFDPSAGSKKNGESDPSNGARELRETSSGSYKSTGTHQVERVPDSAEKNPITPGLCETVTKAEPQIIRNKKEELLDKARELRERRQKGADVISHQPHALLKASENTAVLDAQRALEEHSMLKSEQTAVTRSDMGHSKATIVVKENTRDSSEGQSSHAALDSVNIAQHHLSDLNSARYESQDDSENTGCDARTPPILEVRDNPHSGVTGVTSSNSKGEKTMGYPDIEHLLKVNETMEADVQRLQALVQEHEAKAITTAVLDYPEVQHLLEVNKAMKADLQSLQALVQEHEAKAVTAAVMDHPEVQQLLEVNSVMKAELELLEALVQEHETKAITTAVMDHPEVQQLLEVNRTMKADLQNLQAHVKEQEAKVDAPTVMDHPEVQRLLEVNKATEADLQRLQALVQEQEAVTIVIQRLNNTIADKDRLLDELQQQNGRFRESIPDVALNGAKVDSMSSTEQLLKDVEGLHRQLKDQRSDMKELQEQLRSTESEKKAQALKMSQLQQTVEESNKQIQELKSHQVMKDEAYKVIQKRLVETFEEEKAQYMDDEALKMAKLEYRYGLLQDEIEVLRAQQISRDSNPEPLVTPEIIQEKGALEQTVVFLKDRVSALEASLAHTETESMKRIDEVKAEAALQNTQIEEQLRAAVITSEEKISTMQVELDSALIQGNKKVELELKLAAMSKELDMSLDRELKLKESLATMATKEQERTSPNDGVPRSGDDESSRIEYDALAERALKWQEECFAAQEDKMLMEDKLLRTEMELMSVRAQLEEIGELSSRLLEERDQFKQKLEALHGYDQQHRDKRTEADEEVVKITTELENVRTELLEARFESSRLQANAVTWNEEKVQLDNKLNQVAKELTESKINAEKTRQLLLDAKEKVALLESTSSRQENNVHVQEVQLSQIRSELANTKSEVSQLSVDLARTREERSHLEDQLGRVSSELQDVQNELDQAGARQMEAHSKVVDIEAERDRLEASLEEVTITLAQERTKLTRLQSTLEEKSTTDQASPLQDTESQSQALTIQVQKLEKSLEERGQRVLESEVALRDLQSKCLRLQKDKDDVLRSQAPAHGGSQDSMSTELSQKLNRAEMDIVKLQQFLQEFQNEKKLAIAELQSKIEDSDAEVAQIRSQLAKAQAMLLARESSLQASPGPLSPNLFPPQTSQESITANQLSKPPQGQLHTLCGSREDTPGLKTSL</sequence>
<feature type="compositionally biased region" description="Polar residues" evidence="2">
    <location>
        <begin position="987"/>
        <end position="998"/>
    </location>
</feature>
<feature type="region of interest" description="Disordered" evidence="2">
    <location>
        <begin position="1661"/>
        <end position="1684"/>
    </location>
</feature>